<keyword evidence="6" id="KW-0479">Metal-binding</keyword>
<dbReference type="Gene3D" id="3.30.2010.10">
    <property type="entry name" value="Metalloproteases ('zincins'), catalytic domain"/>
    <property type="match status" value="1"/>
</dbReference>
<evidence type="ECO:0000256" key="4">
    <source>
        <dbReference type="ARBA" id="ARBA00022670"/>
    </source>
</evidence>
<dbReference type="PANTHER" id="PTHR43221:SF1">
    <property type="entry name" value="PROTEASE HTPX"/>
    <property type="match status" value="1"/>
</dbReference>
<evidence type="ECO:0000259" key="13">
    <source>
        <dbReference type="Pfam" id="PF01435"/>
    </source>
</evidence>
<dbReference type="PANTHER" id="PTHR43221">
    <property type="entry name" value="PROTEASE HTPX"/>
    <property type="match status" value="1"/>
</dbReference>
<dbReference type="PATRIC" id="fig|1029756.8.peg.2223"/>
<dbReference type="GO" id="GO:0006508">
    <property type="term" value="P:proteolysis"/>
    <property type="evidence" value="ECO:0007669"/>
    <property type="project" value="UniProtKB-KW"/>
</dbReference>
<dbReference type="HOGENOM" id="CLU_022479_0_0_5"/>
<keyword evidence="9 12" id="KW-1133">Transmembrane helix</keyword>
<gene>
    <name evidence="14" type="ORF">W911_10685</name>
</gene>
<dbReference type="InterPro" id="IPR050083">
    <property type="entry name" value="HtpX_protease"/>
</dbReference>
<keyword evidence="8" id="KW-0862">Zinc</keyword>
<dbReference type="CDD" id="cd07338">
    <property type="entry name" value="M48B_HtpX_like"/>
    <property type="match status" value="1"/>
</dbReference>
<protein>
    <recommendedName>
        <fullName evidence="13">Peptidase M48 domain-containing protein</fullName>
    </recommendedName>
</protein>
<evidence type="ECO:0000256" key="9">
    <source>
        <dbReference type="ARBA" id="ARBA00022989"/>
    </source>
</evidence>
<organism evidence="14 15">
    <name type="scientific">Hyphomicrobium nitrativorans NL23</name>
    <dbReference type="NCBI Taxonomy" id="1029756"/>
    <lineage>
        <taxon>Bacteria</taxon>
        <taxon>Pseudomonadati</taxon>
        <taxon>Pseudomonadota</taxon>
        <taxon>Alphaproteobacteria</taxon>
        <taxon>Hyphomicrobiales</taxon>
        <taxon>Hyphomicrobiaceae</taxon>
        <taxon>Hyphomicrobium</taxon>
    </lineage>
</organism>
<evidence type="ECO:0000256" key="5">
    <source>
        <dbReference type="ARBA" id="ARBA00022692"/>
    </source>
</evidence>
<dbReference type="Proteomes" id="UP000018542">
    <property type="component" value="Chromosome"/>
</dbReference>
<evidence type="ECO:0000256" key="1">
    <source>
        <dbReference type="ARBA" id="ARBA00001947"/>
    </source>
</evidence>
<dbReference type="STRING" id="1029756.W911_10685"/>
<feature type="transmembrane region" description="Helical" evidence="12">
    <location>
        <begin position="173"/>
        <end position="190"/>
    </location>
</feature>
<evidence type="ECO:0000256" key="8">
    <source>
        <dbReference type="ARBA" id="ARBA00022833"/>
    </source>
</evidence>
<proteinExistence type="predicted"/>
<evidence type="ECO:0000256" key="2">
    <source>
        <dbReference type="ARBA" id="ARBA00004651"/>
    </source>
</evidence>
<sequence>MRFRSAVALAPATGLDYRRGMAKLYFASLLTLSLLVAMVAGVVIAALVATGAMNVGPALVLVVLINGVTFLISPWLTDLMLRWVNKVQFIDDATLKARYPHVHAIVHDVARDYRFSAPSIGIIPDRNPTAFTYGLFRSNARIVLTDGIFEFLNEEETRAVVAHELGHIVNRDFLVMTAAGMLVQMLYVLYASFRRARSGGGDSKGRDKLFIVAIAAYVMYVLGTYILLYLSRTREYLADSFAAERVEARHLANALVKIAYGIATADDTEQGRELLASTRHMGSVDFKGARHLGLVVEASRARPEATAEAMLFDIYNPWARIVELSSTHPLTGKRIKALSVIAKEKRQAFADIDVAAAAKRANVNPAALWSKFLRELGIVSLPTLVFIGVGLAGLASSSPLFAVLAFPAAALAWAAMIPVVYPFHAAQHTDVVSLMGDVAASPIVGRPVHLDGEVIGRADAGSIVGEDTIFADPTGRMTVDFRSLLGPLGDMWAGWRRVARHIGQKGEVVGWFRRGMGGHVILSELNTTAGRLKAYPYLAGVSTMLIVFVVILVIAGVVAVSGA</sequence>
<feature type="transmembrane region" description="Helical" evidence="12">
    <location>
        <begin position="210"/>
        <end position="230"/>
    </location>
</feature>
<evidence type="ECO:0000256" key="6">
    <source>
        <dbReference type="ARBA" id="ARBA00022723"/>
    </source>
</evidence>
<keyword evidence="15" id="KW-1185">Reference proteome</keyword>
<dbReference type="OrthoDB" id="15218at2"/>
<feature type="transmembrane region" description="Helical" evidence="12">
    <location>
        <begin position="537"/>
        <end position="560"/>
    </location>
</feature>
<dbReference type="KEGG" id="hni:W911_10685"/>
<evidence type="ECO:0000256" key="7">
    <source>
        <dbReference type="ARBA" id="ARBA00022801"/>
    </source>
</evidence>
<dbReference type="Pfam" id="PF01435">
    <property type="entry name" value="Peptidase_M48"/>
    <property type="match status" value="1"/>
</dbReference>
<dbReference type="RefSeq" id="WP_023787489.1">
    <property type="nucleotide sequence ID" value="NC_022997.1"/>
</dbReference>
<dbReference type="GO" id="GO:0046872">
    <property type="term" value="F:metal ion binding"/>
    <property type="evidence" value="ECO:0007669"/>
    <property type="project" value="UniProtKB-KW"/>
</dbReference>
<evidence type="ECO:0000256" key="3">
    <source>
        <dbReference type="ARBA" id="ARBA00022475"/>
    </source>
</evidence>
<evidence type="ECO:0000256" key="12">
    <source>
        <dbReference type="SAM" id="Phobius"/>
    </source>
</evidence>
<evidence type="ECO:0000313" key="15">
    <source>
        <dbReference type="Proteomes" id="UP000018542"/>
    </source>
</evidence>
<keyword evidence="10" id="KW-0482">Metalloprotease</keyword>
<dbReference type="EMBL" id="CP006912">
    <property type="protein sequence ID" value="AHB50197.1"/>
    <property type="molecule type" value="Genomic_DNA"/>
</dbReference>
<keyword evidence="7" id="KW-0378">Hydrolase</keyword>
<evidence type="ECO:0000256" key="11">
    <source>
        <dbReference type="ARBA" id="ARBA00023136"/>
    </source>
</evidence>
<comment type="cofactor">
    <cofactor evidence="1">
        <name>Zn(2+)</name>
        <dbReference type="ChEBI" id="CHEBI:29105"/>
    </cofactor>
</comment>
<dbReference type="InterPro" id="IPR001915">
    <property type="entry name" value="Peptidase_M48"/>
</dbReference>
<keyword evidence="5 12" id="KW-0812">Transmembrane</keyword>
<keyword evidence="11 12" id="KW-0472">Membrane</keyword>
<name>V5SI69_9HYPH</name>
<dbReference type="AlphaFoldDB" id="V5SI69"/>
<feature type="transmembrane region" description="Helical" evidence="12">
    <location>
        <begin position="376"/>
        <end position="395"/>
    </location>
</feature>
<feature type="domain" description="Peptidase M48" evidence="13">
    <location>
        <begin position="98"/>
        <end position="339"/>
    </location>
</feature>
<evidence type="ECO:0000256" key="10">
    <source>
        <dbReference type="ARBA" id="ARBA00023049"/>
    </source>
</evidence>
<reference evidence="14 15" key="1">
    <citation type="journal article" date="2014" name="Genome Announc.">
        <title>Complete Genome Sequence of Hyphomicrobium nitrativorans Strain NL23, a Denitrifying Bacterium Isolated from Biofilm of a Methanol-Fed Denitrification System Treating Seawater at the Montreal Biodome.</title>
        <authorList>
            <person name="Martineau C."/>
            <person name="Villeneuve C."/>
            <person name="Mauffrey F."/>
            <person name="Villemur R."/>
        </authorList>
    </citation>
    <scope>NUCLEOTIDE SEQUENCE [LARGE SCALE GENOMIC DNA]</scope>
    <source>
        <strain evidence="14">NL23</strain>
    </source>
</reference>
<feature type="transmembrane region" description="Helical" evidence="12">
    <location>
        <begin position="401"/>
        <end position="421"/>
    </location>
</feature>
<keyword evidence="3" id="KW-1003">Cell membrane</keyword>
<accession>V5SI69</accession>
<dbReference type="GO" id="GO:0005886">
    <property type="term" value="C:plasma membrane"/>
    <property type="evidence" value="ECO:0007669"/>
    <property type="project" value="UniProtKB-SubCell"/>
</dbReference>
<evidence type="ECO:0000313" key="14">
    <source>
        <dbReference type="EMBL" id="AHB50197.1"/>
    </source>
</evidence>
<feature type="transmembrane region" description="Helical" evidence="12">
    <location>
        <begin position="55"/>
        <end position="76"/>
    </location>
</feature>
<keyword evidence="4" id="KW-0645">Protease</keyword>
<dbReference type="GO" id="GO:0004222">
    <property type="term" value="F:metalloendopeptidase activity"/>
    <property type="evidence" value="ECO:0007669"/>
    <property type="project" value="InterPro"/>
</dbReference>
<feature type="transmembrane region" description="Helical" evidence="12">
    <location>
        <begin position="24"/>
        <end position="49"/>
    </location>
</feature>
<comment type="subcellular location">
    <subcellularLocation>
        <location evidence="2">Cell membrane</location>
        <topology evidence="2">Multi-pass membrane protein</topology>
    </subcellularLocation>
</comment>